<dbReference type="AlphaFoldDB" id="A0A4D6LCK3"/>
<proteinExistence type="predicted"/>
<protein>
    <submittedName>
        <fullName evidence="1">Uncharacterized protein</fullName>
    </submittedName>
</protein>
<evidence type="ECO:0000313" key="1">
    <source>
        <dbReference type="EMBL" id="QCD86297.1"/>
    </source>
</evidence>
<accession>A0A4D6LCK3</accession>
<evidence type="ECO:0000313" key="2">
    <source>
        <dbReference type="Proteomes" id="UP000501690"/>
    </source>
</evidence>
<dbReference type="EMBL" id="CP039347">
    <property type="protein sequence ID" value="QCD86297.1"/>
    <property type="molecule type" value="Genomic_DNA"/>
</dbReference>
<organism evidence="1 2">
    <name type="scientific">Vigna unguiculata</name>
    <name type="common">Cowpea</name>
    <dbReference type="NCBI Taxonomy" id="3917"/>
    <lineage>
        <taxon>Eukaryota</taxon>
        <taxon>Viridiplantae</taxon>
        <taxon>Streptophyta</taxon>
        <taxon>Embryophyta</taxon>
        <taxon>Tracheophyta</taxon>
        <taxon>Spermatophyta</taxon>
        <taxon>Magnoliopsida</taxon>
        <taxon>eudicotyledons</taxon>
        <taxon>Gunneridae</taxon>
        <taxon>Pentapetalae</taxon>
        <taxon>rosids</taxon>
        <taxon>fabids</taxon>
        <taxon>Fabales</taxon>
        <taxon>Fabaceae</taxon>
        <taxon>Papilionoideae</taxon>
        <taxon>50 kb inversion clade</taxon>
        <taxon>NPAAA clade</taxon>
        <taxon>indigoferoid/millettioid clade</taxon>
        <taxon>Phaseoleae</taxon>
        <taxon>Vigna</taxon>
    </lineage>
</organism>
<dbReference type="Proteomes" id="UP000501690">
    <property type="component" value="Linkage Group LG3"/>
</dbReference>
<name>A0A4D6LCK3_VIGUN</name>
<keyword evidence="2" id="KW-1185">Reference proteome</keyword>
<gene>
    <name evidence="1" type="ORF">DEO72_LG3g818</name>
</gene>
<reference evidence="1 2" key="1">
    <citation type="submission" date="2019-04" db="EMBL/GenBank/DDBJ databases">
        <title>An improved genome assembly and genetic linkage map for asparagus bean, Vigna unguiculata ssp. sesquipedialis.</title>
        <authorList>
            <person name="Xia Q."/>
            <person name="Zhang R."/>
            <person name="Dong Y."/>
        </authorList>
    </citation>
    <scope>NUCLEOTIDE SEQUENCE [LARGE SCALE GENOMIC DNA]</scope>
    <source>
        <tissue evidence="1">Leaf</tissue>
    </source>
</reference>
<sequence>MVLRDGAEAVMEVASYSFQAVMQVRAGGVRRIYWRCVTDLLEARRMVEREGCAVKKMVAMEVARRSGYCCANEEVRWWPATRWRDGDAMVAGEMKRCCGGCHGDGRRGEN</sequence>